<dbReference type="RefSeq" id="WP_021091437.1">
    <property type="nucleotide sequence ID" value="NZ_ANNI01000008.1"/>
</dbReference>
<evidence type="ECO:0000259" key="2">
    <source>
        <dbReference type="Pfam" id="PF01243"/>
    </source>
</evidence>
<dbReference type="PANTHER" id="PTHR35176">
    <property type="entry name" value="HEME OXYGENASE HI_0854-RELATED"/>
    <property type="match status" value="1"/>
</dbReference>
<feature type="domain" description="Pyridoxamine 5'-phosphate oxidase N-terminal" evidence="2">
    <location>
        <begin position="90"/>
        <end position="217"/>
    </location>
</feature>
<dbReference type="eggNOG" id="COG0748">
    <property type="taxonomic scope" value="Bacteria"/>
</dbReference>
<feature type="domain" description="DUF2470" evidence="3">
    <location>
        <begin position="2"/>
        <end position="57"/>
    </location>
</feature>
<dbReference type="AlphaFoldDB" id="U2F6A7"/>
<sequence>MKQRALNHMNKDHLDIVIEFCKKFSGVAEPTNVKMTDINEDGMEITCDQAKTFVPFLSKAGGDGFRESIIELYMSIKGDTNSSSVQGGMMKFINSFKTVVISSVLDGQAVSSYSPFIKENDEFYICISSVADHYHSIKQNPDKISLLFIQDEKDAKSLFARVRVSFEAKAEFMSDSARDEFISKFESAFANESALAFIKEMKDFYIVKLTPTKGRYVKGFGAAYDTVGLQVVDSGRVNNPHTKK</sequence>
<evidence type="ECO:0000313" key="4">
    <source>
        <dbReference type="EMBL" id="ERJ25465.1"/>
    </source>
</evidence>
<evidence type="ECO:0008006" key="6">
    <source>
        <dbReference type="Google" id="ProtNLM"/>
    </source>
</evidence>
<dbReference type="SUPFAM" id="SSF50475">
    <property type="entry name" value="FMN-binding split barrel"/>
    <property type="match status" value="2"/>
</dbReference>
<dbReference type="InterPro" id="IPR037119">
    <property type="entry name" value="Haem_oxidase_HugZ-like_sf"/>
</dbReference>
<dbReference type="InterPro" id="IPR052019">
    <property type="entry name" value="F420H2_bilvrd_red/Heme_oxyg"/>
</dbReference>
<dbReference type="InterPro" id="IPR011576">
    <property type="entry name" value="Pyridox_Oxase_N"/>
</dbReference>
<reference evidence="4 5" key="1">
    <citation type="journal article" date="2013" name="BMC Genomics">
        <title>Comparative genomics of Campylobacter concisus isolates reveals genetic diversity and provides insights into disease association.</title>
        <authorList>
            <person name="Deshpande N.P."/>
            <person name="Kaakoush N.O."/>
            <person name="Wilkins M.R."/>
            <person name="Mitchell H.M."/>
        </authorList>
    </citation>
    <scope>NUCLEOTIDE SEQUENCE [LARGE SCALE GENOMIC DNA]</scope>
    <source>
        <strain evidence="4 5">ATCC 51562</strain>
    </source>
</reference>
<organism evidence="4 5">
    <name type="scientific">Campylobacter concisus ATCC 51562</name>
    <dbReference type="NCBI Taxonomy" id="1242969"/>
    <lineage>
        <taxon>Bacteria</taxon>
        <taxon>Pseudomonadati</taxon>
        <taxon>Campylobacterota</taxon>
        <taxon>Epsilonproteobacteria</taxon>
        <taxon>Campylobacterales</taxon>
        <taxon>Campylobacteraceae</taxon>
        <taxon>Campylobacter</taxon>
    </lineage>
</organism>
<dbReference type="EMBL" id="ANNI01000008">
    <property type="protein sequence ID" value="ERJ25465.1"/>
    <property type="molecule type" value="Genomic_DNA"/>
</dbReference>
<dbReference type="Proteomes" id="UP000016627">
    <property type="component" value="Unassembled WGS sequence"/>
</dbReference>
<name>U2F6A7_9BACT</name>
<dbReference type="Gene3D" id="2.30.110.10">
    <property type="entry name" value="Electron Transport, Fmn-binding Protein, Chain A"/>
    <property type="match status" value="1"/>
</dbReference>
<dbReference type="GO" id="GO:0005829">
    <property type="term" value="C:cytosol"/>
    <property type="evidence" value="ECO:0007669"/>
    <property type="project" value="TreeGrafter"/>
</dbReference>
<dbReference type="PATRIC" id="fig|1242969.3.peg.1379"/>
<proteinExistence type="predicted"/>
<accession>U2F6A7</accession>
<dbReference type="GO" id="GO:0070967">
    <property type="term" value="F:coenzyme F420 binding"/>
    <property type="evidence" value="ECO:0007669"/>
    <property type="project" value="TreeGrafter"/>
</dbReference>
<dbReference type="Gene3D" id="3.20.180.10">
    <property type="entry name" value="PNP-oxidase-like"/>
    <property type="match status" value="1"/>
</dbReference>
<evidence type="ECO:0000313" key="5">
    <source>
        <dbReference type="Proteomes" id="UP000016627"/>
    </source>
</evidence>
<dbReference type="Pfam" id="PF10615">
    <property type="entry name" value="DUF2470"/>
    <property type="match status" value="1"/>
</dbReference>
<evidence type="ECO:0000256" key="1">
    <source>
        <dbReference type="ARBA" id="ARBA00023002"/>
    </source>
</evidence>
<evidence type="ECO:0000259" key="3">
    <source>
        <dbReference type="Pfam" id="PF10615"/>
    </source>
</evidence>
<keyword evidence="1" id="KW-0560">Oxidoreductase</keyword>
<comment type="caution">
    <text evidence="4">The sequence shown here is derived from an EMBL/GenBank/DDBJ whole genome shotgun (WGS) entry which is preliminary data.</text>
</comment>
<dbReference type="InterPro" id="IPR026324">
    <property type="entry name" value="Haem_oxygenase_HugZ"/>
</dbReference>
<dbReference type="GO" id="GO:0016627">
    <property type="term" value="F:oxidoreductase activity, acting on the CH-CH group of donors"/>
    <property type="evidence" value="ECO:0007669"/>
    <property type="project" value="TreeGrafter"/>
</dbReference>
<dbReference type="PANTHER" id="PTHR35176:SF6">
    <property type="entry name" value="HEME OXYGENASE HI_0854-RELATED"/>
    <property type="match status" value="1"/>
</dbReference>
<dbReference type="InterPro" id="IPR012349">
    <property type="entry name" value="Split_barrel_FMN-bd"/>
</dbReference>
<dbReference type="InterPro" id="IPR019595">
    <property type="entry name" value="DUF2470"/>
</dbReference>
<dbReference type="NCBIfam" id="TIGR04109">
    <property type="entry name" value="heme_ox_HugZ"/>
    <property type="match status" value="1"/>
</dbReference>
<dbReference type="Pfam" id="PF01243">
    <property type="entry name" value="PNPOx_N"/>
    <property type="match status" value="1"/>
</dbReference>
<gene>
    <name evidence="4" type="ORF">ATCC51562_1383</name>
</gene>
<protein>
    <recommendedName>
        <fullName evidence="6">HugZ family heme oxygenase</fullName>
    </recommendedName>
</protein>